<protein>
    <submittedName>
        <fullName evidence="3">Thiamine-binding protein</fullName>
    </submittedName>
</protein>
<dbReference type="InterPro" id="IPR051614">
    <property type="entry name" value="UPF0045_domain"/>
</dbReference>
<name>A0ABS7WTB6_9BACT</name>
<dbReference type="PANTHER" id="PTHR33777">
    <property type="entry name" value="UPF0045 PROTEIN ECM15"/>
    <property type="match status" value="1"/>
</dbReference>
<evidence type="ECO:0000313" key="3">
    <source>
        <dbReference type="EMBL" id="MBZ7988023.1"/>
    </source>
</evidence>
<organism evidence="3 4">
    <name type="scientific">Campylobacter canadensis</name>
    <dbReference type="NCBI Taxonomy" id="449520"/>
    <lineage>
        <taxon>Bacteria</taxon>
        <taxon>Pseudomonadati</taxon>
        <taxon>Campylobacterota</taxon>
        <taxon>Epsilonproteobacteria</taxon>
        <taxon>Campylobacterales</taxon>
        <taxon>Campylobacteraceae</taxon>
        <taxon>Campylobacter</taxon>
    </lineage>
</organism>
<dbReference type="PANTHER" id="PTHR33777:SF1">
    <property type="entry name" value="UPF0045 PROTEIN ECM15"/>
    <property type="match status" value="1"/>
</dbReference>
<gene>
    <name evidence="3" type="ORF">AVCANL283_07955</name>
</gene>
<dbReference type="Gene3D" id="3.30.70.930">
    <property type="match status" value="1"/>
</dbReference>
<feature type="domain" description="Thiamine-binding protein" evidence="2">
    <location>
        <begin position="6"/>
        <end position="92"/>
    </location>
</feature>
<dbReference type="Pfam" id="PF01910">
    <property type="entry name" value="Thiamine_BP"/>
    <property type="match status" value="1"/>
</dbReference>
<comment type="caution">
    <text evidence="3">The sequence shown here is derived from an EMBL/GenBank/DDBJ whole genome shotgun (WGS) entry which is preliminary data.</text>
</comment>
<evidence type="ECO:0000256" key="1">
    <source>
        <dbReference type="ARBA" id="ARBA00010272"/>
    </source>
</evidence>
<dbReference type="InterPro" id="IPR029756">
    <property type="entry name" value="MTH1187/YkoF-like"/>
</dbReference>
<dbReference type="SUPFAM" id="SSF89957">
    <property type="entry name" value="MTH1187/YkoF-like"/>
    <property type="match status" value="1"/>
</dbReference>
<comment type="similarity">
    <text evidence="1">Belongs to the UPF0045 family.</text>
</comment>
<evidence type="ECO:0000259" key="2">
    <source>
        <dbReference type="Pfam" id="PF01910"/>
    </source>
</evidence>
<keyword evidence="4" id="KW-1185">Reference proteome</keyword>
<dbReference type="Proteomes" id="UP000786183">
    <property type="component" value="Unassembled WGS sequence"/>
</dbReference>
<reference evidence="3 4" key="1">
    <citation type="submission" date="2020-07" db="EMBL/GenBank/DDBJ databases">
        <title>Transfer of Campylobacter canadensis to the novel genus Avispirillum gen. nov., that also includes two novel species recovered from migratory waterfowl: Avispirillum anseris sp. nov. and Avispirillum brantae sp. nov.</title>
        <authorList>
            <person name="Miller W.G."/>
            <person name="Chapman M.H."/>
            <person name="Yee E."/>
            <person name="Inglis G.D."/>
        </authorList>
    </citation>
    <scope>NUCLEOTIDE SEQUENCE [LARGE SCALE GENOMIC DNA]</scope>
    <source>
        <strain evidence="3 4">L283</strain>
    </source>
</reference>
<dbReference type="InterPro" id="IPR002767">
    <property type="entry name" value="Thiamine_BP"/>
</dbReference>
<dbReference type="RefSeq" id="WP_172230361.1">
    <property type="nucleotide sequence ID" value="NZ_CP035946.1"/>
</dbReference>
<sequence>MSVTMDFCIFSMSDDSKSDEIAPIIKYLKDKNIPYKLGAMGTSVECDNLKKALKILNKANKLIDKQRVYLVAKFDIHKNREDNLTYKVKSVKEKLKKLEK</sequence>
<proteinExistence type="inferred from homology"/>
<evidence type="ECO:0000313" key="4">
    <source>
        <dbReference type="Proteomes" id="UP000786183"/>
    </source>
</evidence>
<dbReference type="EMBL" id="JACGBB010000025">
    <property type="protein sequence ID" value="MBZ7988023.1"/>
    <property type="molecule type" value="Genomic_DNA"/>
</dbReference>
<accession>A0ABS7WTB6</accession>